<dbReference type="EMBL" id="BGPR01012365">
    <property type="protein sequence ID" value="GBN55718.1"/>
    <property type="molecule type" value="Genomic_DNA"/>
</dbReference>
<evidence type="ECO:0000313" key="2">
    <source>
        <dbReference type="EMBL" id="GBN55718.1"/>
    </source>
</evidence>
<accession>A0A4Y2PUY9</accession>
<comment type="caution">
    <text evidence="2">The sequence shown here is derived from an EMBL/GenBank/DDBJ whole genome shotgun (WGS) entry which is preliminary data.</text>
</comment>
<evidence type="ECO:0000259" key="1">
    <source>
        <dbReference type="Pfam" id="PF01498"/>
    </source>
</evidence>
<evidence type="ECO:0000313" key="3">
    <source>
        <dbReference type="Proteomes" id="UP000499080"/>
    </source>
</evidence>
<dbReference type="InterPro" id="IPR002492">
    <property type="entry name" value="Transposase_Tc1-like"/>
</dbReference>
<protein>
    <recommendedName>
        <fullName evidence="1">Transposase Tc1-like domain-containing protein</fullName>
    </recommendedName>
</protein>
<dbReference type="GO" id="GO:0003677">
    <property type="term" value="F:DNA binding"/>
    <property type="evidence" value="ECO:0007669"/>
    <property type="project" value="InterPro"/>
</dbReference>
<dbReference type="GO" id="GO:0015074">
    <property type="term" value="P:DNA integration"/>
    <property type="evidence" value="ECO:0007669"/>
    <property type="project" value="InterPro"/>
</dbReference>
<sequence>MINKQHLIADDGNLNQSGRLILCLGEMADTVCCTAVDATTEAHTSVRNYYIDVYSNRKECFSKTFRMVLRKTNYNGIVAITKPLISKVIRDKRIAFAKKHILGPEEFWNKVIFRAKHKFDIFGSNYRIYAWLKPDSELLAPNTILQSSMRDAQSLYGVLRLQMKWGFRFLPMA</sequence>
<keyword evidence="3" id="KW-1185">Reference proteome</keyword>
<dbReference type="Gene3D" id="3.30.420.10">
    <property type="entry name" value="Ribonuclease H-like superfamily/Ribonuclease H"/>
    <property type="match status" value="1"/>
</dbReference>
<feature type="domain" description="Transposase Tc1-like" evidence="1">
    <location>
        <begin position="52"/>
        <end position="100"/>
    </location>
</feature>
<dbReference type="InterPro" id="IPR036397">
    <property type="entry name" value="RNaseH_sf"/>
</dbReference>
<dbReference type="AlphaFoldDB" id="A0A4Y2PUY9"/>
<dbReference type="Proteomes" id="UP000499080">
    <property type="component" value="Unassembled WGS sequence"/>
</dbReference>
<reference evidence="2 3" key="1">
    <citation type="journal article" date="2019" name="Sci. Rep.">
        <title>Orb-weaving spider Araneus ventricosus genome elucidates the spidroin gene catalogue.</title>
        <authorList>
            <person name="Kono N."/>
            <person name="Nakamura H."/>
            <person name="Ohtoshi R."/>
            <person name="Moran D.A.P."/>
            <person name="Shinohara A."/>
            <person name="Yoshida Y."/>
            <person name="Fujiwara M."/>
            <person name="Mori M."/>
            <person name="Tomita M."/>
            <person name="Arakawa K."/>
        </authorList>
    </citation>
    <scope>NUCLEOTIDE SEQUENCE [LARGE SCALE GENOMIC DNA]</scope>
</reference>
<gene>
    <name evidence="2" type="ORF">AVEN_169273_1</name>
</gene>
<proteinExistence type="predicted"/>
<name>A0A4Y2PUY9_ARAVE</name>
<dbReference type="Pfam" id="PF01498">
    <property type="entry name" value="HTH_Tnp_Tc3_2"/>
    <property type="match status" value="1"/>
</dbReference>
<dbReference type="GO" id="GO:0006313">
    <property type="term" value="P:DNA transposition"/>
    <property type="evidence" value="ECO:0007669"/>
    <property type="project" value="InterPro"/>
</dbReference>
<organism evidence="2 3">
    <name type="scientific">Araneus ventricosus</name>
    <name type="common">Orbweaver spider</name>
    <name type="synonym">Epeira ventricosa</name>
    <dbReference type="NCBI Taxonomy" id="182803"/>
    <lineage>
        <taxon>Eukaryota</taxon>
        <taxon>Metazoa</taxon>
        <taxon>Ecdysozoa</taxon>
        <taxon>Arthropoda</taxon>
        <taxon>Chelicerata</taxon>
        <taxon>Arachnida</taxon>
        <taxon>Araneae</taxon>
        <taxon>Araneomorphae</taxon>
        <taxon>Entelegynae</taxon>
        <taxon>Araneoidea</taxon>
        <taxon>Araneidae</taxon>
        <taxon>Araneus</taxon>
    </lineage>
</organism>